<organism evidence="2 3">
    <name type="scientific">Acinetobacter gandensis</name>
    <dbReference type="NCBI Taxonomy" id="1443941"/>
    <lineage>
        <taxon>Bacteria</taxon>
        <taxon>Pseudomonadati</taxon>
        <taxon>Pseudomonadota</taxon>
        <taxon>Gammaproteobacteria</taxon>
        <taxon>Moraxellales</taxon>
        <taxon>Moraxellaceae</taxon>
        <taxon>Acinetobacter</taxon>
    </lineage>
</organism>
<dbReference type="Proteomes" id="UP000185753">
    <property type="component" value="Unassembled WGS sequence"/>
</dbReference>
<reference evidence="3" key="1">
    <citation type="submission" date="2016-06" db="EMBL/GenBank/DDBJ databases">
        <authorList>
            <person name="Radolfova-Krizova L."/>
            <person name="Nemec A."/>
        </authorList>
    </citation>
    <scope>NUCLEOTIDE SEQUENCE [LARGE SCALE GENOMIC DNA]</scope>
    <source>
        <strain evidence="3">ANC 4275</strain>
    </source>
</reference>
<protein>
    <submittedName>
        <fullName evidence="2">Pyridoxamine 5'-phosphate oxidase</fullName>
    </submittedName>
</protein>
<dbReference type="STRING" id="1443941.A9J31_07070"/>
<dbReference type="InterPro" id="IPR012349">
    <property type="entry name" value="Split_barrel_FMN-bd"/>
</dbReference>
<dbReference type="InterPro" id="IPR011576">
    <property type="entry name" value="Pyridox_Oxase_N"/>
</dbReference>
<dbReference type="SUPFAM" id="SSF50475">
    <property type="entry name" value="FMN-binding split barrel"/>
    <property type="match status" value="1"/>
</dbReference>
<dbReference type="RefSeq" id="WP_039624381.1">
    <property type="nucleotide sequence ID" value="NZ_LZDS01000026.1"/>
</dbReference>
<evidence type="ECO:0000313" key="3">
    <source>
        <dbReference type="Proteomes" id="UP000185753"/>
    </source>
</evidence>
<accession>A0A1A7R9Z7</accession>
<feature type="domain" description="Pyridoxamine 5'-phosphate oxidase N-terminal" evidence="1">
    <location>
        <begin position="25"/>
        <end position="138"/>
    </location>
</feature>
<dbReference type="Gene3D" id="2.30.110.10">
    <property type="entry name" value="Electron Transport, Fmn-binding Protein, Chain A"/>
    <property type="match status" value="1"/>
</dbReference>
<dbReference type="AlphaFoldDB" id="A0A1A7R9Z7"/>
<evidence type="ECO:0000313" key="2">
    <source>
        <dbReference type="EMBL" id="OBX28314.1"/>
    </source>
</evidence>
<name>A0A1A7R9Z7_9GAMM</name>
<comment type="caution">
    <text evidence="2">The sequence shown here is derived from an EMBL/GenBank/DDBJ whole genome shotgun (WGS) entry which is preliminary data.</text>
</comment>
<dbReference type="Pfam" id="PF01243">
    <property type="entry name" value="PNPOx_N"/>
    <property type="match status" value="1"/>
</dbReference>
<sequence>MKIDLNNWKIIKDVFIKAQKANMHVNIASVSIEGIPNITPIGTVFLNDDGTGFLFDSFSHQLAENLKQNKNVCICAVNSSKVFWLSSFIKGQFNSHPGVRLYGELGDLRPATEQEKLKVNLRIQSLKWTKGSKLIWSDFTHVREFKVNNYRWIKYPNMMDHLT</sequence>
<evidence type="ECO:0000259" key="1">
    <source>
        <dbReference type="Pfam" id="PF01243"/>
    </source>
</evidence>
<dbReference type="OrthoDB" id="1161330at2"/>
<keyword evidence="3" id="KW-1185">Reference proteome</keyword>
<gene>
    <name evidence="2" type="ORF">A9J31_07070</name>
</gene>
<dbReference type="EMBL" id="LZDS01000026">
    <property type="protein sequence ID" value="OBX28314.1"/>
    <property type="molecule type" value="Genomic_DNA"/>
</dbReference>
<proteinExistence type="predicted"/>